<sequence length="515" mass="58328">MVVVIVVWMVVVALASSWALSALPRLVWRPRAITRMFRAQGMPGPEYRVLFGNISEMKRLLAESTGLVLDVGCHDYSAMVQPYFRKWMALYGRTFVCWLGDRPDVFMGDVNMVKQVLSDRTGLFPKNPVNEHFACLLGKGLVLIDGDEWKRHRKVVHPVFNVDKLKMLAVTVSDCVGSMLSEWEAKLGKAGRDVEIEMSSQFEELTADVISRVAFGSDHREANGVHLAQKELQFLAFSSIFNVLCHIPGFRYLPTKTNLKMWKLQKEVWGILANIVKNRVTAKGTAGYGNDMLGVILESCTTEHGQDPLMSMDEVIDECKTFYLAGHETTSLLLTWIMFLLSTYPEWQEKLREEVLRECGKEIPVGDTLNKLKLVNMFILETLRLYSPVTLIQRKASSDLKLGSIGVPKDTILTTPIKTIHRDKEIWGKDADEFKPQRFENGVTRASKQPNAFLPFSSRPRACIGQNFTMIEAKVVFAMILQRFSISLSAKYIHAPTDVFTIRPRYGLQVVLKSL</sequence>
<proteinExistence type="predicted"/>
<keyword evidence="2" id="KW-1185">Reference proteome</keyword>
<reference evidence="1" key="1">
    <citation type="submission" date="2021-05" db="EMBL/GenBank/DDBJ databases">
        <authorList>
            <person name="Scholz U."/>
            <person name="Mascher M."/>
            <person name="Fiebig A."/>
        </authorList>
    </citation>
    <scope>NUCLEOTIDE SEQUENCE [LARGE SCALE GENOMIC DNA]</scope>
</reference>
<accession>A0ACD5UJG6</accession>
<name>A0ACD5UJG6_AVESA</name>
<evidence type="ECO:0000313" key="1">
    <source>
        <dbReference type="EnsemblPlants" id="AVESA.00010b.r2.2CG0266380.1.CDS"/>
    </source>
</evidence>
<evidence type="ECO:0000313" key="2">
    <source>
        <dbReference type="Proteomes" id="UP001732700"/>
    </source>
</evidence>
<organism evidence="1 2">
    <name type="scientific">Avena sativa</name>
    <name type="common">Oat</name>
    <dbReference type="NCBI Taxonomy" id="4498"/>
    <lineage>
        <taxon>Eukaryota</taxon>
        <taxon>Viridiplantae</taxon>
        <taxon>Streptophyta</taxon>
        <taxon>Embryophyta</taxon>
        <taxon>Tracheophyta</taxon>
        <taxon>Spermatophyta</taxon>
        <taxon>Magnoliopsida</taxon>
        <taxon>Liliopsida</taxon>
        <taxon>Poales</taxon>
        <taxon>Poaceae</taxon>
        <taxon>BOP clade</taxon>
        <taxon>Pooideae</taxon>
        <taxon>Poodae</taxon>
        <taxon>Poeae</taxon>
        <taxon>Poeae Chloroplast Group 1 (Aveneae type)</taxon>
        <taxon>Aveninae</taxon>
        <taxon>Avena</taxon>
    </lineage>
</organism>
<dbReference type="EnsemblPlants" id="AVESA.00010b.r2.2CG0266380.1">
    <property type="protein sequence ID" value="AVESA.00010b.r2.2CG0266380.1.CDS"/>
    <property type="gene ID" value="AVESA.00010b.r2.2CG0266380"/>
</dbReference>
<reference evidence="1" key="2">
    <citation type="submission" date="2025-09" db="UniProtKB">
        <authorList>
            <consortium name="EnsemblPlants"/>
        </authorList>
    </citation>
    <scope>IDENTIFICATION</scope>
</reference>
<dbReference type="Proteomes" id="UP001732700">
    <property type="component" value="Chromosome 2C"/>
</dbReference>
<protein>
    <submittedName>
        <fullName evidence="1">Uncharacterized protein</fullName>
    </submittedName>
</protein>